<dbReference type="GO" id="GO:0016491">
    <property type="term" value="F:oxidoreductase activity"/>
    <property type="evidence" value="ECO:0007669"/>
    <property type="project" value="InterPro"/>
</dbReference>
<dbReference type="EMBL" id="OD564704">
    <property type="protein sequence ID" value="CAD7439510.1"/>
    <property type="molecule type" value="Genomic_DNA"/>
</dbReference>
<dbReference type="SUPFAM" id="SSF49503">
    <property type="entry name" value="Cupredoxins"/>
    <property type="match status" value="1"/>
</dbReference>
<protein>
    <recommendedName>
        <fullName evidence="1">Plastocyanin-like domain-containing protein</fullName>
    </recommendedName>
</protein>
<evidence type="ECO:0000259" key="1">
    <source>
        <dbReference type="Pfam" id="PF07731"/>
    </source>
</evidence>
<feature type="domain" description="Plastocyanin-like" evidence="1">
    <location>
        <begin position="123"/>
        <end position="251"/>
    </location>
</feature>
<dbReference type="Pfam" id="PF07731">
    <property type="entry name" value="Cu-oxidase_2"/>
    <property type="match status" value="1"/>
</dbReference>
<organism evidence="2">
    <name type="scientific">Timema bartmani</name>
    <dbReference type="NCBI Taxonomy" id="61472"/>
    <lineage>
        <taxon>Eukaryota</taxon>
        <taxon>Metazoa</taxon>
        <taxon>Ecdysozoa</taxon>
        <taxon>Arthropoda</taxon>
        <taxon>Hexapoda</taxon>
        <taxon>Insecta</taxon>
        <taxon>Pterygota</taxon>
        <taxon>Neoptera</taxon>
        <taxon>Polyneoptera</taxon>
        <taxon>Phasmatodea</taxon>
        <taxon>Timematodea</taxon>
        <taxon>Timematoidea</taxon>
        <taxon>Timematidae</taxon>
        <taxon>Timema</taxon>
    </lineage>
</organism>
<dbReference type="InterPro" id="IPR011706">
    <property type="entry name" value="Cu-oxidase_C"/>
</dbReference>
<reference evidence="2" key="1">
    <citation type="submission" date="2020-11" db="EMBL/GenBank/DDBJ databases">
        <authorList>
            <person name="Tran Van P."/>
        </authorList>
    </citation>
    <scope>NUCLEOTIDE SEQUENCE</scope>
</reference>
<dbReference type="AlphaFoldDB" id="A0A7R9HXT1"/>
<dbReference type="InterPro" id="IPR008972">
    <property type="entry name" value="Cupredoxin"/>
</dbReference>
<accession>A0A7R9HXT1</accession>
<sequence>MISIKQDLLSSLVSSRYVSITRLGSVLDTTALGIPLRQLVLAPINNNCTSSSGCKYLTDLHYCGPINKHLQKEKPDIVRYYEVSFGSIPTEDFFSTGTYMPFRSLGKHSPQIGMINNCSYIDPPSTPISQDIDEDTICNKTHLSLTCRKSEMCVCTHIESVPLNKVVELVFYSPDAAGSPINHPMHHHGVSYQVRGMGTFDDDFVVNEHNVRKLHECGKMYSNKSGKYPLMDTVPLFAHGYLVYRIYTDNPDNELSDNAAIFDLEVGLTSGSNKPTSESKEGGDRVFGWGCYSPNIWVSNLPPIMSIRMGAPVPGWPVPEDDLNLRTPDQDSNHDFPVIGSQIYKESIALDNEATEVNLISNIGQVSQRWFNDVATSSVLPNTAPLGVAESEEIWQQLTERKMPYYFFGDIRILETIWLRPASVEQLTNAVVLRSTVDHGEIKYVQSFVVQRREIKDLQACMDNKLHRSKAPVLHILVYCESSALDHVATNAVNLFCSQNY</sequence>
<gene>
    <name evidence="2" type="ORF">TBIB3V08_LOCUS2072</name>
</gene>
<evidence type="ECO:0000313" key="2">
    <source>
        <dbReference type="EMBL" id="CAD7439510.1"/>
    </source>
</evidence>
<proteinExistence type="predicted"/>
<dbReference type="GO" id="GO:0005507">
    <property type="term" value="F:copper ion binding"/>
    <property type="evidence" value="ECO:0007669"/>
    <property type="project" value="InterPro"/>
</dbReference>
<dbReference type="Gene3D" id="2.60.40.420">
    <property type="entry name" value="Cupredoxins - blue copper proteins"/>
    <property type="match status" value="1"/>
</dbReference>
<name>A0A7R9HXT1_9NEOP</name>